<evidence type="ECO:0000256" key="1">
    <source>
        <dbReference type="SAM" id="Phobius"/>
    </source>
</evidence>
<dbReference type="AlphaFoldDB" id="A0A6C0LSR4"/>
<keyword evidence="1" id="KW-1133">Transmembrane helix</keyword>
<keyword evidence="1" id="KW-0812">Transmembrane</keyword>
<feature type="transmembrane region" description="Helical" evidence="1">
    <location>
        <begin position="119"/>
        <end position="137"/>
    </location>
</feature>
<protein>
    <submittedName>
        <fullName evidence="2">Uncharacterized protein</fullName>
    </submittedName>
</protein>
<name>A0A6C0LSR4_9ZZZZ</name>
<feature type="transmembrane region" description="Helical" evidence="1">
    <location>
        <begin position="12"/>
        <end position="28"/>
    </location>
</feature>
<evidence type="ECO:0000313" key="2">
    <source>
        <dbReference type="EMBL" id="QHU32292.1"/>
    </source>
</evidence>
<organism evidence="2">
    <name type="scientific">viral metagenome</name>
    <dbReference type="NCBI Taxonomy" id="1070528"/>
    <lineage>
        <taxon>unclassified sequences</taxon>
        <taxon>metagenomes</taxon>
        <taxon>organismal metagenomes</taxon>
    </lineage>
</organism>
<sequence length="144" mass="15987">MPSNLNNSIRIVIAVVYALTLALFILLWEARLIPIPLVIPVWLGFIAFLPFLAYVESLAANSLIQYLGCQKVNFVPQLMNSLAAPALIAALWTLLYFLPGLRYPVEGLFLNQSAELKKGLSSGFYVFWIALYAQTYSNGLAQTC</sequence>
<reference evidence="2" key="1">
    <citation type="journal article" date="2020" name="Nature">
        <title>Giant virus diversity and host interactions through global metagenomics.</title>
        <authorList>
            <person name="Schulz F."/>
            <person name="Roux S."/>
            <person name="Paez-Espino D."/>
            <person name="Jungbluth S."/>
            <person name="Walsh D.A."/>
            <person name="Denef V.J."/>
            <person name="McMahon K.D."/>
            <person name="Konstantinidis K.T."/>
            <person name="Eloe-Fadrosh E.A."/>
            <person name="Kyrpides N.C."/>
            <person name="Woyke T."/>
        </authorList>
    </citation>
    <scope>NUCLEOTIDE SEQUENCE</scope>
    <source>
        <strain evidence="2">GVMAG-M-3300027963-9</strain>
    </source>
</reference>
<accession>A0A6C0LSR4</accession>
<proteinExistence type="predicted"/>
<dbReference type="EMBL" id="MN740537">
    <property type="protein sequence ID" value="QHU32292.1"/>
    <property type="molecule type" value="Genomic_DNA"/>
</dbReference>
<feature type="transmembrane region" description="Helical" evidence="1">
    <location>
        <begin position="35"/>
        <end position="54"/>
    </location>
</feature>
<feature type="transmembrane region" description="Helical" evidence="1">
    <location>
        <begin position="74"/>
        <end position="98"/>
    </location>
</feature>
<keyword evidence="1" id="KW-0472">Membrane</keyword>